<dbReference type="FunFam" id="3.30.780.10:FF:000001">
    <property type="entry name" value="Eukaryotic translation initiation factor SUI1"/>
    <property type="match status" value="1"/>
</dbReference>
<evidence type="ECO:0000256" key="1">
    <source>
        <dbReference type="ARBA" id="ARBA00003130"/>
    </source>
</evidence>
<dbReference type="SUPFAM" id="SSF55159">
    <property type="entry name" value="eIF1-like"/>
    <property type="match status" value="1"/>
</dbReference>
<dbReference type="InterPro" id="IPR005874">
    <property type="entry name" value="SUI1_euk"/>
</dbReference>
<dbReference type="PROSITE" id="PS50296">
    <property type="entry name" value="SUI1"/>
    <property type="match status" value="1"/>
</dbReference>
<comment type="similarity">
    <text evidence="2">Belongs to the SUI1 family.</text>
</comment>
<keyword evidence="4" id="KW-0648">Protein biosynthesis</keyword>
<comment type="function">
    <text evidence="1">Probably involved in translation.</text>
</comment>
<dbReference type="GO" id="GO:0003743">
    <property type="term" value="F:translation initiation factor activity"/>
    <property type="evidence" value="ECO:0007669"/>
    <property type="project" value="InterPro"/>
</dbReference>
<feature type="domain" description="SUI1" evidence="5">
    <location>
        <begin position="51"/>
        <end position="121"/>
    </location>
</feature>
<accession>A0A540MKS5</accession>
<dbReference type="PANTHER" id="PTHR10388">
    <property type="entry name" value="EUKARYOTIC TRANSLATION INITIATION FACTOR SUI1"/>
    <property type="match status" value="1"/>
</dbReference>
<sequence length="133" mass="15112">MIDPDVQIATTIDPLADTGDIYGTPLAPFDPFKDPFRDTEEPDALGAKEYVHIRVQQRNGKKCLTIVEGLKEDLDFKKKLKDLKREFCCNGNVVEDKKLGKIIQLQGDQRNKVLQFLVDANIADKERIKIHGF</sequence>
<dbReference type="Proteomes" id="UP000315295">
    <property type="component" value="Unassembled WGS sequence"/>
</dbReference>
<keyword evidence="7" id="KW-1185">Reference proteome</keyword>
<organism evidence="6 7">
    <name type="scientific">Malus baccata</name>
    <name type="common">Siberian crab apple</name>
    <name type="synonym">Pyrus baccata</name>
    <dbReference type="NCBI Taxonomy" id="106549"/>
    <lineage>
        <taxon>Eukaryota</taxon>
        <taxon>Viridiplantae</taxon>
        <taxon>Streptophyta</taxon>
        <taxon>Embryophyta</taxon>
        <taxon>Tracheophyta</taxon>
        <taxon>Spermatophyta</taxon>
        <taxon>Magnoliopsida</taxon>
        <taxon>eudicotyledons</taxon>
        <taxon>Gunneridae</taxon>
        <taxon>Pentapetalae</taxon>
        <taxon>rosids</taxon>
        <taxon>fabids</taxon>
        <taxon>Rosales</taxon>
        <taxon>Rosaceae</taxon>
        <taxon>Amygdaloideae</taxon>
        <taxon>Maleae</taxon>
        <taxon>Malus</taxon>
    </lineage>
</organism>
<gene>
    <name evidence="6" type="ORF">C1H46_014965</name>
</gene>
<dbReference type="GO" id="GO:0006417">
    <property type="term" value="P:regulation of translation"/>
    <property type="evidence" value="ECO:0007669"/>
    <property type="project" value="UniProtKB-KW"/>
</dbReference>
<dbReference type="STRING" id="106549.A0A540MKS5"/>
<evidence type="ECO:0000256" key="2">
    <source>
        <dbReference type="ARBA" id="ARBA00005422"/>
    </source>
</evidence>
<dbReference type="InterPro" id="IPR036877">
    <property type="entry name" value="SUI1_dom_sf"/>
</dbReference>
<dbReference type="InterPro" id="IPR001950">
    <property type="entry name" value="SUI1"/>
</dbReference>
<evidence type="ECO:0000313" key="6">
    <source>
        <dbReference type="EMBL" id="TQD99395.1"/>
    </source>
</evidence>
<evidence type="ECO:0000256" key="4">
    <source>
        <dbReference type="ARBA" id="ARBA00022917"/>
    </source>
</evidence>
<reference evidence="6 7" key="1">
    <citation type="journal article" date="2019" name="G3 (Bethesda)">
        <title>Sequencing of a Wild Apple (Malus baccata) Genome Unravels the Differences Between Cultivated and Wild Apple Species Regarding Disease Resistance and Cold Tolerance.</title>
        <authorList>
            <person name="Chen X."/>
        </authorList>
    </citation>
    <scope>NUCLEOTIDE SEQUENCE [LARGE SCALE GENOMIC DNA]</scope>
    <source>
        <strain evidence="7">cv. Shandingzi</strain>
        <tissue evidence="6">Leaves</tissue>
    </source>
</reference>
<dbReference type="CDD" id="cd11566">
    <property type="entry name" value="eIF1_SUI1"/>
    <property type="match status" value="1"/>
</dbReference>
<dbReference type="GO" id="GO:0003729">
    <property type="term" value="F:mRNA binding"/>
    <property type="evidence" value="ECO:0007669"/>
    <property type="project" value="UniProtKB-ARBA"/>
</dbReference>
<dbReference type="Pfam" id="PF01253">
    <property type="entry name" value="SUI1"/>
    <property type="match status" value="1"/>
</dbReference>
<dbReference type="EMBL" id="VIEB01000236">
    <property type="protein sequence ID" value="TQD99395.1"/>
    <property type="molecule type" value="Genomic_DNA"/>
</dbReference>
<keyword evidence="3" id="KW-0810">Translation regulation</keyword>
<comment type="caution">
    <text evidence="6">The sequence shown here is derived from an EMBL/GenBank/DDBJ whole genome shotgun (WGS) entry which is preliminary data.</text>
</comment>
<evidence type="ECO:0000313" key="7">
    <source>
        <dbReference type="Proteomes" id="UP000315295"/>
    </source>
</evidence>
<protein>
    <recommendedName>
        <fullName evidence="5">SUI1 domain-containing protein</fullName>
    </recommendedName>
</protein>
<name>A0A540MKS5_MALBA</name>
<proteinExistence type="inferred from homology"/>
<dbReference type="AlphaFoldDB" id="A0A540MKS5"/>
<dbReference type="Gene3D" id="3.30.780.10">
    <property type="entry name" value="SUI1-like domain"/>
    <property type="match status" value="1"/>
</dbReference>
<evidence type="ECO:0000259" key="5">
    <source>
        <dbReference type="PROSITE" id="PS50296"/>
    </source>
</evidence>
<evidence type="ECO:0000256" key="3">
    <source>
        <dbReference type="ARBA" id="ARBA00022845"/>
    </source>
</evidence>